<dbReference type="InterPro" id="IPR009057">
    <property type="entry name" value="Homeodomain-like_sf"/>
</dbReference>
<dbReference type="EMBL" id="DVLU01000095">
    <property type="protein sequence ID" value="HIT85989.1"/>
    <property type="molecule type" value="Genomic_DNA"/>
</dbReference>
<dbReference type="Gene3D" id="3.40.50.2300">
    <property type="match status" value="1"/>
</dbReference>
<name>A0A9D1H689_9FIRM</name>
<evidence type="ECO:0000256" key="10">
    <source>
        <dbReference type="PROSITE-ProRule" id="PRU00169"/>
    </source>
</evidence>
<dbReference type="AlphaFoldDB" id="A0A9D1H689"/>
<evidence type="ECO:0000259" key="11">
    <source>
        <dbReference type="PROSITE" id="PS01124"/>
    </source>
</evidence>
<comment type="function">
    <text evidence="9">May play the central regulatory role in sporulation. It may be an element of the effector pathway responsible for the activation of sporulation genes in response to nutritional stress. Spo0A may act in concert with spo0H (a sigma factor) to control the expression of some genes that are critical to the sporulation process.</text>
</comment>
<dbReference type="InterPro" id="IPR020449">
    <property type="entry name" value="Tscrpt_reg_AraC-type_HTH"/>
</dbReference>
<dbReference type="SMART" id="SM00342">
    <property type="entry name" value="HTH_ARAC"/>
    <property type="match status" value="1"/>
</dbReference>
<dbReference type="GO" id="GO:0043565">
    <property type="term" value="F:sequence-specific DNA binding"/>
    <property type="evidence" value="ECO:0007669"/>
    <property type="project" value="InterPro"/>
</dbReference>
<comment type="caution">
    <text evidence="13">The sequence shown here is derived from an EMBL/GenBank/DDBJ whole genome shotgun (WGS) entry which is preliminary data.</text>
</comment>
<evidence type="ECO:0000256" key="4">
    <source>
        <dbReference type="ARBA" id="ARBA00022553"/>
    </source>
</evidence>
<dbReference type="InterPro" id="IPR051552">
    <property type="entry name" value="HptR"/>
</dbReference>
<dbReference type="CDD" id="cd17536">
    <property type="entry name" value="REC_YesN-like"/>
    <property type="match status" value="1"/>
</dbReference>
<evidence type="ECO:0000256" key="6">
    <source>
        <dbReference type="ARBA" id="ARBA00023015"/>
    </source>
</evidence>
<keyword evidence="4 10" id="KW-0597">Phosphoprotein</keyword>
<evidence type="ECO:0000256" key="5">
    <source>
        <dbReference type="ARBA" id="ARBA00023012"/>
    </source>
</evidence>
<feature type="modified residue" description="4-aspartylphosphate" evidence="10">
    <location>
        <position position="55"/>
    </location>
</feature>
<dbReference type="SUPFAM" id="SSF46689">
    <property type="entry name" value="Homeodomain-like"/>
    <property type="match status" value="2"/>
</dbReference>
<comment type="subcellular location">
    <subcellularLocation>
        <location evidence="1">Cytoplasm</location>
    </subcellularLocation>
</comment>
<dbReference type="SUPFAM" id="SSF52172">
    <property type="entry name" value="CheY-like"/>
    <property type="match status" value="1"/>
</dbReference>
<sequence length="339" mass="38891">MFKVIVVDDEAMIRSGISSFVEKSELGFEVVKTFPDGAEAISYLENHDIDLVITDIRMVNVSGIELAHYVYKNKPRTKVILLSGYAEFEYARAAIKYNVSEYITKPTNFTDLRASLMRIREQLAVHKRTDINAFLDNIKQLYADILSGSMDDASATFKLLLDSNNHGNEYLGQYACNLFEIINDHLAANMNIKVRSDKLDYKKLPELSTYDEIYDFSLALLGNIVNQIALKDEKPSDIVAAKLIQFINEHFSENISLQDASERVFFNPAYCSRFFKKQTGENFSDYLLRVRMEHAVKLLKENKKITDISRECGYSSSGYFSRIFKDYYGCTPSDYIRNL</sequence>
<dbReference type="GO" id="GO:0005737">
    <property type="term" value="C:cytoplasm"/>
    <property type="evidence" value="ECO:0007669"/>
    <property type="project" value="UniProtKB-SubCell"/>
</dbReference>
<keyword evidence="3" id="KW-0963">Cytoplasm</keyword>
<keyword evidence="6" id="KW-0805">Transcription regulation</keyword>
<evidence type="ECO:0000256" key="3">
    <source>
        <dbReference type="ARBA" id="ARBA00022490"/>
    </source>
</evidence>
<keyword evidence="5" id="KW-0902">Two-component regulatory system</keyword>
<evidence type="ECO:0000256" key="7">
    <source>
        <dbReference type="ARBA" id="ARBA00023125"/>
    </source>
</evidence>
<dbReference type="Pfam" id="PF12833">
    <property type="entry name" value="HTH_18"/>
    <property type="match status" value="1"/>
</dbReference>
<evidence type="ECO:0000313" key="14">
    <source>
        <dbReference type="Proteomes" id="UP000824165"/>
    </source>
</evidence>
<dbReference type="PANTHER" id="PTHR42713">
    <property type="entry name" value="HISTIDINE KINASE-RELATED"/>
    <property type="match status" value="1"/>
</dbReference>
<dbReference type="Pfam" id="PF00072">
    <property type="entry name" value="Response_reg"/>
    <property type="match status" value="1"/>
</dbReference>
<keyword evidence="7" id="KW-0238">DNA-binding</keyword>
<dbReference type="Proteomes" id="UP000824165">
    <property type="component" value="Unassembled WGS sequence"/>
</dbReference>
<dbReference type="InterPro" id="IPR011006">
    <property type="entry name" value="CheY-like_superfamily"/>
</dbReference>
<evidence type="ECO:0000256" key="1">
    <source>
        <dbReference type="ARBA" id="ARBA00004496"/>
    </source>
</evidence>
<proteinExistence type="predicted"/>
<evidence type="ECO:0000256" key="8">
    <source>
        <dbReference type="ARBA" id="ARBA00023163"/>
    </source>
</evidence>
<dbReference type="GO" id="GO:0003700">
    <property type="term" value="F:DNA-binding transcription factor activity"/>
    <property type="evidence" value="ECO:0007669"/>
    <property type="project" value="InterPro"/>
</dbReference>
<dbReference type="Gene3D" id="1.10.10.60">
    <property type="entry name" value="Homeodomain-like"/>
    <property type="match status" value="2"/>
</dbReference>
<dbReference type="PANTHER" id="PTHR42713:SF3">
    <property type="entry name" value="TRANSCRIPTIONAL REGULATORY PROTEIN HPTR"/>
    <property type="match status" value="1"/>
</dbReference>
<evidence type="ECO:0000256" key="2">
    <source>
        <dbReference type="ARBA" id="ARBA00018672"/>
    </source>
</evidence>
<organism evidence="13 14">
    <name type="scientific">Candidatus Ornithomonoglobus intestinigallinarum</name>
    <dbReference type="NCBI Taxonomy" id="2840894"/>
    <lineage>
        <taxon>Bacteria</taxon>
        <taxon>Bacillati</taxon>
        <taxon>Bacillota</taxon>
        <taxon>Clostridia</taxon>
        <taxon>Candidatus Ornithomonoglobus</taxon>
    </lineage>
</organism>
<dbReference type="PROSITE" id="PS01124">
    <property type="entry name" value="HTH_ARAC_FAMILY_2"/>
    <property type="match status" value="1"/>
</dbReference>
<protein>
    <recommendedName>
        <fullName evidence="2">Stage 0 sporulation protein A homolog</fullName>
    </recommendedName>
</protein>
<keyword evidence="8" id="KW-0804">Transcription</keyword>
<dbReference type="PROSITE" id="PS50110">
    <property type="entry name" value="RESPONSE_REGULATORY"/>
    <property type="match status" value="1"/>
</dbReference>
<reference evidence="13" key="2">
    <citation type="journal article" date="2021" name="PeerJ">
        <title>Extensive microbial diversity within the chicken gut microbiome revealed by metagenomics and culture.</title>
        <authorList>
            <person name="Gilroy R."/>
            <person name="Ravi A."/>
            <person name="Getino M."/>
            <person name="Pursley I."/>
            <person name="Horton D.L."/>
            <person name="Alikhan N.F."/>
            <person name="Baker D."/>
            <person name="Gharbi K."/>
            <person name="Hall N."/>
            <person name="Watson M."/>
            <person name="Adriaenssens E.M."/>
            <person name="Foster-Nyarko E."/>
            <person name="Jarju S."/>
            <person name="Secka A."/>
            <person name="Antonio M."/>
            <person name="Oren A."/>
            <person name="Chaudhuri R.R."/>
            <person name="La Ragione R."/>
            <person name="Hildebrand F."/>
            <person name="Pallen M.J."/>
        </authorList>
    </citation>
    <scope>NUCLEOTIDE SEQUENCE</scope>
    <source>
        <strain evidence="13">CHK181-108</strain>
    </source>
</reference>
<evidence type="ECO:0000256" key="9">
    <source>
        <dbReference type="ARBA" id="ARBA00024867"/>
    </source>
</evidence>
<dbReference type="GO" id="GO:0000160">
    <property type="term" value="P:phosphorelay signal transduction system"/>
    <property type="evidence" value="ECO:0007669"/>
    <property type="project" value="UniProtKB-KW"/>
</dbReference>
<gene>
    <name evidence="13" type="ORF">IAA60_08845</name>
</gene>
<feature type="domain" description="HTH araC/xylS-type" evidence="11">
    <location>
        <begin position="241"/>
        <end position="338"/>
    </location>
</feature>
<dbReference type="InterPro" id="IPR018062">
    <property type="entry name" value="HTH_AraC-typ_CS"/>
</dbReference>
<dbReference type="InterPro" id="IPR001789">
    <property type="entry name" value="Sig_transdc_resp-reg_receiver"/>
</dbReference>
<reference evidence="13" key="1">
    <citation type="submission" date="2020-10" db="EMBL/GenBank/DDBJ databases">
        <authorList>
            <person name="Gilroy R."/>
        </authorList>
    </citation>
    <scope>NUCLEOTIDE SEQUENCE</scope>
    <source>
        <strain evidence="13">CHK181-108</strain>
    </source>
</reference>
<evidence type="ECO:0000313" key="13">
    <source>
        <dbReference type="EMBL" id="HIT85989.1"/>
    </source>
</evidence>
<accession>A0A9D1H689</accession>
<dbReference type="PROSITE" id="PS00041">
    <property type="entry name" value="HTH_ARAC_FAMILY_1"/>
    <property type="match status" value="1"/>
</dbReference>
<evidence type="ECO:0000259" key="12">
    <source>
        <dbReference type="PROSITE" id="PS50110"/>
    </source>
</evidence>
<dbReference type="InterPro" id="IPR018060">
    <property type="entry name" value="HTH_AraC"/>
</dbReference>
<dbReference type="SMART" id="SM00448">
    <property type="entry name" value="REC"/>
    <property type="match status" value="1"/>
</dbReference>
<dbReference type="PRINTS" id="PR00032">
    <property type="entry name" value="HTHARAC"/>
</dbReference>
<feature type="domain" description="Response regulatory" evidence="12">
    <location>
        <begin position="3"/>
        <end position="120"/>
    </location>
</feature>